<evidence type="ECO:0000313" key="2">
    <source>
        <dbReference type="EMBL" id="KAG6390844.1"/>
    </source>
</evidence>
<name>A0A8X8WAJ4_SALSN</name>
<evidence type="ECO:0000313" key="3">
    <source>
        <dbReference type="Proteomes" id="UP000298416"/>
    </source>
</evidence>
<comment type="caution">
    <text evidence="2">The sequence shown here is derived from an EMBL/GenBank/DDBJ whole genome shotgun (WGS) entry which is preliminary data.</text>
</comment>
<dbReference type="EMBL" id="PNBA02000019">
    <property type="protein sequence ID" value="KAG6390844.1"/>
    <property type="molecule type" value="Genomic_DNA"/>
</dbReference>
<evidence type="ECO:0008006" key="4">
    <source>
        <dbReference type="Google" id="ProtNLM"/>
    </source>
</evidence>
<accession>A0A8X8WAJ4</accession>
<protein>
    <recommendedName>
        <fullName evidence="4">Peptidase A2 domain-containing protein</fullName>
    </recommendedName>
</protein>
<reference evidence="2" key="2">
    <citation type="submission" date="2020-08" db="EMBL/GenBank/DDBJ databases">
        <title>Plant Genome Project.</title>
        <authorList>
            <person name="Zhang R.-G."/>
        </authorList>
    </citation>
    <scope>NUCLEOTIDE SEQUENCE</scope>
    <source>
        <strain evidence="2">Huo1</strain>
        <tissue evidence="2">Leaf</tissue>
    </source>
</reference>
<proteinExistence type="predicted"/>
<dbReference type="Proteomes" id="UP000298416">
    <property type="component" value="Unassembled WGS sequence"/>
</dbReference>
<feature type="region of interest" description="Disordered" evidence="1">
    <location>
        <begin position="34"/>
        <end position="53"/>
    </location>
</feature>
<organism evidence="2">
    <name type="scientific">Salvia splendens</name>
    <name type="common">Scarlet sage</name>
    <dbReference type="NCBI Taxonomy" id="180675"/>
    <lineage>
        <taxon>Eukaryota</taxon>
        <taxon>Viridiplantae</taxon>
        <taxon>Streptophyta</taxon>
        <taxon>Embryophyta</taxon>
        <taxon>Tracheophyta</taxon>
        <taxon>Spermatophyta</taxon>
        <taxon>Magnoliopsida</taxon>
        <taxon>eudicotyledons</taxon>
        <taxon>Gunneridae</taxon>
        <taxon>Pentapetalae</taxon>
        <taxon>asterids</taxon>
        <taxon>lamiids</taxon>
        <taxon>Lamiales</taxon>
        <taxon>Lamiaceae</taxon>
        <taxon>Nepetoideae</taxon>
        <taxon>Mentheae</taxon>
        <taxon>Salviinae</taxon>
        <taxon>Salvia</taxon>
        <taxon>Salvia subgen. Calosphace</taxon>
        <taxon>core Calosphace</taxon>
    </lineage>
</organism>
<sequence length="323" mass="36787">MKKKISSLSIDEGLKKSLEKILISESDEEIKVAAISASDNNSSENSEDEESDCNGNCDYYKTLCKANGLCTLSKEESFILELIDQVTDPEKKKEALQKYMEKYGSENQRQKYKEPEPEAYSLKEILNRVKNSGKEKEVSPADLTREISSIKKEIIDLKQRVSLLELNQKDNPDSEQEEPESSGFKENPLTFINMINKVITHKWYIQVTIIVQKEFYVKARAMVDSGADLNCINEGLIPSRYFSKTSEILNTADGKKLWVNYKLENAAVCNKGICLEMPFIMSYKAACAKTQEQLKAETLEKTPKEKRLRDDVYALAIRSNQTN</sequence>
<gene>
    <name evidence="2" type="ORF">SASPL_148589</name>
</gene>
<keyword evidence="3" id="KW-1185">Reference proteome</keyword>
<dbReference type="AlphaFoldDB" id="A0A8X8WAJ4"/>
<evidence type="ECO:0000256" key="1">
    <source>
        <dbReference type="SAM" id="MobiDB-lite"/>
    </source>
</evidence>
<reference evidence="2" key="1">
    <citation type="submission" date="2018-01" db="EMBL/GenBank/DDBJ databases">
        <authorList>
            <person name="Mao J.F."/>
        </authorList>
    </citation>
    <scope>NUCLEOTIDE SEQUENCE</scope>
    <source>
        <strain evidence="2">Huo1</strain>
        <tissue evidence="2">Leaf</tissue>
    </source>
</reference>